<reference evidence="1 2" key="1">
    <citation type="submission" date="2024-08" db="EMBL/GenBank/DDBJ databases">
        <title>Insights into the chromosomal genome structure of Flemingia macrophylla.</title>
        <authorList>
            <person name="Ding Y."/>
            <person name="Zhao Y."/>
            <person name="Bi W."/>
            <person name="Wu M."/>
            <person name="Zhao G."/>
            <person name="Gong Y."/>
            <person name="Li W."/>
            <person name="Zhang P."/>
        </authorList>
    </citation>
    <scope>NUCLEOTIDE SEQUENCE [LARGE SCALE GENOMIC DNA]</scope>
    <source>
        <strain evidence="1">DYQJB</strain>
        <tissue evidence="1">Leaf</tissue>
    </source>
</reference>
<organism evidence="1 2">
    <name type="scientific">Flemingia macrophylla</name>
    <dbReference type="NCBI Taxonomy" id="520843"/>
    <lineage>
        <taxon>Eukaryota</taxon>
        <taxon>Viridiplantae</taxon>
        <taxon>Streptophyta</taxon>
        <taxon>Embryophyta</taxon>
        <taxon>Tracheophyta</taxon>
        <taxon>Spermatophyta</taxon>
        <taxon>Magnoliopsida</taxon>
        <taxon>eudicotyledons</taxon>
        <taxon>Gunneridae</taxon>
        <taxon>Pentapetalae</taxon>
        <taxon>rosids</taxon>
        <taxon>fabids</taxon>
        <taxon>Fabales</taxon>
        <taxon>Fabaceae</taxon>
        <taxon>Papilionoideae</taxon>
        <taxon>50 kb inversion clade</taxon>
        <taxon>NPAAA clade</taxon>
        <taxon>indigoferoid/millettioid clade</taxon>
        <taxon>Phaseoleae</taxon>
        <taxon>Flemingia</taxon>
    </lineage>
</organism>
<gene>
    <name evidence="1" type="ORF">Fmac_018363</name>
</gene>
<dbReference type="AlphaFoldDB" id="A0ABD1M559"/>
<evidence type="ECO:0000313" key="2">
    <source>
        <dbReference type="Proteomes" id="UP001603857"/>
    </source>
</evidence>
<keyword evidence="2" id="KW-1185">Reference proteome</keyword>
<name>A0ABD1M559_9FABA</name>
<sequence length="93" mass="10578">MVTSLRGLYLLPRLNTEERMAPTKEITHFHIGANTDKHTNVDLKPEPRALCKIQSTIETPAKSFTWSTKDMSGIALAFYHYYLSIIQITRAIA</sequence>
<protein>
    <submittedName>
        <fullName evidence="1">Uncharacterized protein</fullName>
    </submittedName>
</protein>
<dbReference type="EMBL" id="JBGMDY010000006">
    <property type="protein sequence ID" value="KAL2330782.1"/>
    <property type="molecule type" value="Genomic_DNA"/>
</dbReference>
<evidence type="ECO:0000313" key="1">
    <source>
        <dbReference type="EMBL" id="KAL2330782.1"/>
    </source>
</evidence>
<accession>A0ABD1M559</accession>
<proteinExistence type="predicted"/>
<comment type="caution">
    <text evidence="1">The sequence shown here is derived from an EMBL/GenBank/DDBJ whole genome shotgun (WGS) entry which is preliminary data.</text>
</comment>
<dbReference type="Proteomes" id="UP001603857">
    <property type="component" value="Unassembled WGS sequence"/>
</dbReference>